<dbReference type="Gene3D" id="3.40.50.720">
    <property type="entry name" value="NAD(P)-binding Rossmann-like Domain"/>
    <property type="match status" value="1"/>
</dbReference>
<comment type="similarity">
    <text evidence="2">Belongs to the zinc-containing alcohol dehydrogenase family.</text>
</comment>
<dbReference type="PANTHER" id="PTHR42813:SF3">
    <property type="entry name" value="GLUTATHIONE-INDEPENDENT FORMALDEHYDE DEHYDROGENASE"/>
    <property type="match status" value="1"/>
</dbReference>
<dbReference type="PANTHER" id="PTHR42813">
    <property type="entry name" value="ZINC-TYPE ALCOHOL DEHYDROGENASE-LIKE"/>
    <property type="match status" value="1"/>
</dbReference>
<sequence length="290" mass="31998">MYYGTGRTITQTTPSIGCVIRVSVPKSRVVVLRWYWSSRLAFRIKDMAEYLRESPGKPPKNKSLFGRAGDIWSTARQGLAWSKFEPSDTTAVWSPGPIGLLTAYSARLRGASKDVIVDRVQQRLQRAQSFGAIPINFEAQNITAIIQSQVPWGIMRQVECVGLEAFDPGLTYNPSYIWNQRLGIAHYGDGVGFLALWGHTSVITPLAPRADLIPTNVSLPYTQSWLERVSLSGGVVVPSQTAGHLIKIIGSGVARSIGDPSMTVDIGIEKVPEYYARFGRLEITIYINVL</sequence>
<name>W6ZJ21_COCMI</name>
<evidence type="ECO:0000256" key="5">
    <source>
        <dbReference type="ARBA" id="ARBA00023027"/>
    </source>
</evidence>
<evidence type="ECO:0000313" key="6">
    <source>
        <dbReference type="EMBL" id="EUC43591.1"/>
    </source>
</evidence>
<proteinExistence type="inferred from homology"/>
<organism evidence="6 7">
    <name type="scientific">Bipolaris oryzae ATCC 44560</name>
    <dbReference type="NCBI Taxonomy" id="930090"/>
    <lineage>
        <taxon>Eukaryota</taxon>
        <taxon>Fungi</taxon>
        <taxon>Dikarya</taxon>
        <taxon>Ascomycota</taxon>
        <taxon>Pezizomycotina</taxon>
        <taxon>Dothideomycetes</taxon>
        <taxon>Pleosporomycetidae</taxon>
        <taxon>Pleosporales</taxon>
        <taxon>Pleosporineae</taxon>
        <taxon>Pleosporaceae</taxon>
        <taxon>Bipolaris</taxon>
    </lineage>
</organism>
<dbReference type="SUPFAM" id="SSF51735">
    <property type="entry name" value="NAD(P)-binding Rossmann-fold domains"/>
    <property type="match status" value="1"/>
</dbReference>
<accession>W6ZJ21</accession>
<dbReference type="InterPro" id="IPR036291">
    <property type="entry name" value="NAD(P)-bd_dom_sf"/>
</dbReference>
<dbReference type="Gene3D" id="3.90.180.10">
    <property type="entry name" value="Medium-chain alcohol dehydrogenases, catalytic domain"/>
    <property type="match status" value="1"/>
</dbReference>
<dbReference type="HOGENOM" id="CLU_959714_0_0_1"/>
<evidence type="ECO:0000256" key="2">
    <source>
        <dbReference type="ARBA" id="ARBA00008072"/>
    </source>
</evidence>
<dbReference type="AlphaFoldDB" id="W6ZJ21"/>
<dbReference type="KEGG" id="bor:COCMIDRAFT_6967"/>
<dbReference type="eggNOG" id="KOG0024">
    <property type="taxonomic scope" value="Eukaryota"/>
</dbReference>
<dbReference type="OrthoDB" id="3941538at2759"/>
<evidence type="ECO:0000256" key="3">
    <source>
        <dbReference type="ARBA" id="ARBA00022723"/>
    </source>
</evidence>
<keyword evidence="5" id="KW-0520">NAD</keyword>
<keyword evidence="3" id="KW-0479">Metal-binding</keyword>
<protein>
    <submittedName>
        <fullName evidence="6">Uncharacterized protein</fullName>
    </submittedName>
</protein>
<dbReference type="EMBL" id="KI964024">
    <property type="protein sequence ID" value="EUC43591.1"/>
    <property type="molecule type" value="Genomic_DNA"/>
</dbReference>
<dbReference type="Proteomes" id="UP000054032">
    <property type="component" value="Unassembled WGS sequence"/>
</dbReference>
<dbReference type="GeneID" id="19125136"/>
<dbReference type="GO" id="GO:0046872">
    <property type="term" value="F:metal ion binding"/>
    <property type="evidence" value="ECO:0007669"/>
    <property type="project" value="UniProtKB-KW"/>
</dbReference>
<evidence type="ECO:0000256" key="4">
    <source>
        <dbReference type="ARBA" id="ARBA00022833"/>
    </source>
</evidence>
<dbReference type="STRING" id="930090.W6ZJ21"/>
<keyword evidence="7" id="KW-1185">Reference proteome</keyword>
<gene>
    <name evidence="6" type="ORF">COCMIDRAFT_6967</name>
</gene>
<evidence type="ECO:0000256" key="1">
    <source>
        <dbReference type="ARBA" id="ARBA00001947"/>
    </source>
</evidence>
<keyword evidence="4" id="KW-0862">Zinc</keyword>
<evidence type="ECO:0000313" key="7">
    <source>
        <dbReference type="Proteomes" id="UP000054032"/>
    </source>
</evidence>
<dbReference type="RefSeq" id="XP_007689859.1">
    <property type="nucleotide sequence ID" value="XM_007691669.1"/>
</dbReference>
<reference evidence="6 7" key="1">
    <citation type="journal article" date="2013" name="PLoS Genet.">
        <title>Comparative genome structure, secondary metabolite, and effector coding capacity across Cochliobolus pathogens.</title>
        <authorList>
            <person name="Condon B.J."/>
            <person name="Leng Y."/>
            <person name="Wu D."/>
            <person name="Bushley K.E."/>
            <person name="Ohm R.A."/>
            <person name="Otillar R."/>
            <person name="Martin J."/>
            <person name="Schackwitz W."/>
            <person name="Grimwood J."/>
            <person name="MohdZainudin N."/>
            <person name="Xue C."/>
            <person name="Wang R."/>
            <person name="Manning V.A."/>
            <person name="Dhillon B."/>
            <person name="Tu Z.J."/>
            <person name="Steffenson B.J."/>
            <person name="Salamov A."/>
            <person name="Sun H."/>
            <person name="Lowry S."/>
            <person name="LaButti K."/>
            <person name="Han J."/>
            <person name="Copeland A."/>
            <person name="Lindquist E."/>
            <person name="Barry K."/>
            <person name="Schmutz J."/>
            <person name="Baker S.E."/>
            <person name="Ciuffetti L.M."/>
            <person name="Grigoriev I.V."/>
            <person name="Zhong S."/>
            <person name="Turgeon B.G."/>
        </authorList>
    </citation>
    <scope>NUCLEOTIDE SEQUENCE [LARGE SCALE GENOMIC DNA]</scope>
    <source>
        <strain evidence="6 7">ATCC 44560</strain>
    </source>
</reference>
<comment type="cofactor">
    <cofactor evidence="1">
        <name>Zn(2+)</name>
        <dbReference type="ChEBI" id="CHEBI:29105"/>
    </cofactor>
</comment>